<evidence type="ECO:0000256" key="8">
    <source>
        <dbReference type="ARBA" id="ARBA00022840"/>
    </source>
</evidence>
<dbReference type="GO" id="GO:0016020">
    <property type="term" value="C:membrane"/>
    <property type="evidence" value="ECO:0007669"/>
    <property type="project" value="UniProtKB-SubCell"/>
</dbReference>
<dbReference type="PROSITE" id="PS50011">
    <property type="entry name" value="PROTEIN_KINASE_DOM"/>
    <property type="match status" value="1"/>
</dbReference>
<proteinExistence type="inferred from homology"/>
<evidence type="ECO:0000256" key="1">
    <source>
        <dbReference type="ARBA" id="ARBA00004479"/>
    </source>
</evidence>
<name>A0A2I0KC11_PUNGR</name>
<comment type="similarity">
    <text evidence="13">Belongs to the protein kinase superfamily. Ser/Thr protein kinase family.</text>
</comment>
<dbReference type="InterPro" id="IPR001480">
    <property type="entry name" value="Bulb-type_lectin_dom"/>
</dbReference>
<comment type="catalytic activity">
    <reaction evidence="13">
        <text>L-threonyl-[protein] + ATP = O-phospho-L-threonyl-[protein] + ADP + H(+)</text>
        <dbReference type="Rhea" id="RHEA:46608"/>
        <dbReference type="Rhea" id="RHEA-COMP:11060"/>
        <dbReference type="Rhea" id="RHEA-COMP:11605"/>
        <dbReference type="ChEBI" id="CHEBI:15378"/>
        <dbReference type="ChEBI" id="CHEBI:30013"/>
        <dbReference type="ChEBI" id="CHEBI:30616"/>
        <dbReference type="ChEBI" id="CHEBI:61977"/>
        <dbReference type="ChEBI" id="CHEBI:456216"/>
        <dbReference type="EC" id="2.7.11.1"/>
    </reaction>
</comment>
<dbReference type="EMBL" id="PGOL01000737">
    <property type="protein sequence ID" value="PKI65663.1"/>
    <property type="molecule type" value="Genomic_DNA"/>
</dbReference>
<dbReference type="Pfam" id="PF07714">
    <property type="entry name" value="PK_Tyr_Ser-Thr"/>
    <property type="match status" value="2"/>
</dbReference>
<dbReference type="SUPFAM" id="SSF56112">
    <property type="entry name" value="Protein kinase-like (PK-like)"/>
    <property type="match status" value="1"/>
</dbReference>
<dbReference type="InterPro" id="IPR036426">
    <property type="entry name" value="Bulb-type_lectin_dom_sf"/>
</dbReference>
<dbReference type="InterPro" id="IPR024171">
    <property type="entry name" value="SRK-like_kinase"/>
</dbReference>
<evidence type="ECO:0000256" key="11">
    <source>
        <dbReference type="ARBA" id="ARBA00023157"/>
    </source>
</evidence>
<keyword evidence="12" id="KW-0325">Glycoprotein</keyword>
<dbReference type="GO" id="GO:0005524">
    <property type="term" value="F:ATP binding"/>
    <property type="evidence" value="ECO:0007669"/>
    <property type="project" value="UniProtKB-KW"/>
</dbReference>
<dbReference type="STRING" id="22663.A0A2I0KC11"/>
<accession>A0A2I0KC11</accession>
<feature type="domain" description="Apple" evidence="18">
    <location>
        <begin position="345"/>
        <end position="429"/>
    </location>
</feature>
<keyword evidence="6 13" id="KW-0547">Nucleotide-binding</keyword>
<dbReference type="InterPro" id="IPR003609">
    <property type="entry name" value="Pan_app"/>
</dbReference>
<evidence type="ECO:0000256" key="9">
    <source>
        <dbReference type="ARBA" id="ARBA00022989"/>
    </source>
</evidence>
<keyword evidence="3 13" id="KW-0808">Transferase</keyword>
<dbReference type="InterPro" id="IPR000719">
    <property type="entry name" value="Prot_kinase_dom"/>
</dbReference>
<feature type="domain" description="Protein kinase" evidence="16">
    <location>
        <begin position="503"/>
        <end position="749"/>
    </location>
</feature>
<keyword evidence="9 14" id="KW-1133">Transmembrane helix</keyword>
<dbReference type="PROSITE" id="PS50948">
    <property type="entry name" value="PAN"/>
    <property type="match status" value="1"/>
</dbReference>
<keyword evidence="2 13" id="KW-0723">Serine/threonine-protein kinase</keyword>
<dbReference type="CDD" id="cd00028">
    <property type="entry name" value="B_lectin"/>
    <property type="match status" value="1"/>
</dbReference>
<feature type="transmembrane region" description="Helical" evidence="14">
    <location>
        <begin position="445"/>
        <end position="469"/>
    </location>
</feature>
<keyword evidence="10 14" id="KW-0472">Membrane</keyword>
<dbReference type="PROSITE" id="PS50927">
    <property type="entry name" value="BULB_LECTIN"/>
    <property type="match status" value="1"/>
</dbReference>
<reference evidence="19 20" key="1">
    <citation type="submission" date="2017-11" db="EMBL/GenBank/DDBJ databases">
        <title>De-novo sequencing of pomegranate (Punica granatum L.) genome.</title>
        <authorList>
            <person name="Akparov Z."/>
            <person name="Amiraslanov A."/>
            <person name="Hajiyeva S."/>
            <person name="Abbasov M."/>
            <person name="Kaur K."/>
            <person name="Hamwieh A."/>
            <person name="Solovyev V."/>
            <person name="Salamov A."/>
            <person name="Braich B."/>
            <person name="Kosarev P."/>
            <person name="Mahmoud A."/>
            <person name="Hajiyev E."/>
            <person name="Babayeva S."/>
            <person name="Izzatullayeva V."/>
            <person name="Mammadov A."/>
            <person name="Mammadov A."/>
            <person name="Sharifova S."/>
            <person name="Ojaghi J."/>
            <person name="Eynullazada K."/>
            <person name="Bayramov B."/>
            <person name="Abdulazimova A."/>
            <person name="Shahmuradov I."/>
        </authorList>
    </citation>
    <scope>NUCLEOTIDE SEQUENCE [LARGE SCALE GENOMIC DNA]</scope>
    <source>
        <strain evidence="20">cv. AG2017</strain>
        <tissue evidence="19">Leaf</tissue>
    </source>
</reference>
<dbReference type="Gene3D" id="3.30.200.20">
    <property type="entry name" value="Phosphorylase Kinase, domain 1"/>
    <property type="match status" value="1"/>
</dbReference>
<dbReference type="GO" id="GO:0004674">
    <property type="term" value="F:protein serine/threonine kinase activity"/>
    <property type="evidence" value="ECO:0007669"/>
    <property type="project" value="UniProtKB-KW"/>
</dbReference>
<feature type="domain" description="Bulb-type lectin" evidence="17">
    <location>
        <begin position="26"/>
        <end position="148"/>
    </location>
</feature>
<evidence type="ECO:0000256" key="15">
    <source>
        <dbReference type="SAM" id="SignalP"/>
    </source>
</evidence>
<dbReference type="AlphaFoldDB" id="A0A2I0KC11"/>
<evidence type="ECO:0000259" key="17">
    <source>
        <dbReference type="PROSITE" id="PS50927"/>
    </source>
</evidence>
<keyword evidence="4 14" id="KW-0812">Transmembrane</keyword>
<dbReference type="EC" id="2.7.11.1" evidence="13"/>
<dbReference type="Gene3D" id="2.90.10.10">
    <property type="entry name" value="Bulb-type lectin domain"/>
    <property type="match status" value="1"/>
</dbReference>
<dbReference type="Pfam" id="PF11883">
    <property type="entry name" value="DUF3403"/>
    <property type="match status" value="1"/>
</dbReference>
<evidence type="ECO:0000259" key="18">
    <source>
        <dbReference type="PROSITE" id="PS50948"/>
    </source>
</evidence>
<dbReference type="Proteomes" id="UP000233551">
    <property type="component" value="Unassembled WGS sequence"/>
</dbReference>
<dbReference type="Pfam" id="PF01453">
    <property type="entry name" value="B_lectin"/>
    <property type="match status" value="1"/>
</dbReference>
<evidence type="ECO:0000256" key="4">
    <source>
        <dbReference type="ARBA" id="ARBA00022692"/>
    </source>
</evidence>
<dbReference type="Gene3D" id="1.10.510.10">
    <property type="entry name" value="Transferase(Phosphotransferase) domain 1"/>
    <property type="match status" value="1"/>
</dbReference>
<sequence>MGNLVFFILCFPFVIIPSVVSFAAGADTLSSGQSIRDGETTLISSDQRFELGFFSPGNSKNRYYIGIWYKSIPDTVLWVANRDDPLTSSDGALTFADEGNLVLLNQWNGIIWSSNLSRTVSNPILKLLDSGNLVLRENSSENPSDGYLWQSFDYPSDTLLPGMKLGWNLLTGLETHLTSWKSSDDPSSGDYVYRIDIQGLPQAEVISTGSTPAVIYRSGPWNGAQFNIASLWPTVVSRPMMVYNEAEVYFWYDSLTNDYIFRITLEQSGLLQRLVAKSGSTTWDVMYSIPNDICDNYGKCGPNSICMISESPICECLKGFEPRSTDQWLVFNWSGGCKSKAEINCSTREGEGFLRVDKVKLPDLLEFSLHENMTLEECRVGCLKNCSCTAYANSKIKGGIGCITWFGDLVNIRDLQEIQYDLDIYIRVPASELGSIQDAAKKKRIIIIGTVSSVSLGLIVLALITWSLIRKRRITRQGLRSRNGDIDLPLLDLATISFATGNFSQINLIGAGGFGPVYKGNLPDGKEIAVKRLLSSSGQGIEEFMAEVVLIKRLQHRNLVGLLGCCIEGEERLLVYEYMPNKSLDHFIFGLSLFLLFGYMSPEYAFDGKFSVKSDVYSFGVLLLEIVSGRKNRGFCHPDHHHNLIGHAWLLWDENRPLELVDRSLFDSSIEYQIRRFIHVGLLCVQKFPEDRPTMSFVVSMLETEGAIPSQPKQPGFFMERSTLNSHSSTAGGEVYTCNAVTITIPVGR</sequence>
<dbReference type="FunFam" id="2.90.10.10:FF:000001">
    <property type="entry name" value="G-type lectin S-receptor-like serine/threonine-protein kinase"/>
    <property type="match status" value="1"/>
</dbReference>
<evidence type="ECO:0000256" key="13">
    <source>
        <dbReference type="PIRNR" id="PIRNR000641"/>
    </source>
</evidence>
<organism evidence="19 20">
    <name type="scientific">Punica granatum</name>
    <name type="common">Pomegranate</name>
    <dbReference type="NCBI Taxonomy" id="22663"/>
    <lineage>
        <taxon>Eukaryota</taxon>
        <taxon>Viridiplantae</taxon>
        <taxon>Streptophyta</taxon>
        <taxon>Embryophyta</taxon>
        <taxon>Tracheophyta</taxon>
        <taxon>Spermatophyta</taxon>
        <taxon>Magnoliopsida</taxon>
        <taxon>eudicotyledons</taxon>
        <taxon>Gunneridae</taxon>
        <taxon>Pentapetalae</taxon>
        <taxon>rosids</taxon>
        <taxon>malvids</taxon>
        <taxon>Myrtales</taxon>
        <taxon>Lythraceae</taxon>
        <taxon>Punica</taxon>
    </lineage>
</organism>
<keyword evidence="11" id="KW-1015">Disulfide bond</keyword>
<evidence type="ECO:0000256" key="3">
    <source>
        <dbReference type="ARBA" id="ARBA00022679"/>
    </source>
</evidence>
<evidence type="ECO:0000256" key="12">
    <source>
        <dbReference type="ARBA" id="ARBA00023180"/>
    </source>
</evidence>
<comment type="subcellular location">
    <subcellularLocation>
        <location evidence="1">Membrane</location>
        <topology evidence="1">Single-pass type I membrane protein</topology>
    </subcellularLocation>
</comment>
<dbReference type="InterPro" id="IPR000858">
    <property type="entry name" value="S_locus_glycoprot_dom"/>
</dbReference>
<dbReference type="SUPFAM" id="SSF51110">
    <property type="entry name" value="alpha-D-mannose-specific plant lectins"/>
    <property type="match status" value="1"/>
</dbReference>
<dbReference type="SMART" id="SM00473">
    <property type="entry name" value="PAN_AP"/>
    <property type="match status" value="1"/>
</dbReference>
<dbReference type="PANTHER" id="PTHR32444">
    <property type="entry name" value="BULB-TYPE LECTIN DOMAIN-CONTAINING PROTEIN"/>
    <property type="match status" value="1"/>
</dbReference>
<evidence type="ECO:0000313" key="20">
    <source>
        <dbReference type="Proteomes" id="UP000233551"/>
    </source>
</evidence>
<feature type="signal peptide" evidence="15">
    <location>
        <begin position="1"/>
        <end position="25"/>
    </location>
</feature>
<dbReference type="PANTHER" id="PTHR32444:SF118">
    <property type="entry name" value="OS09G0551150 PROTEIN"/>
    <property type="match status" value="1"/>
</dbReference>
<dbReference type="InterPro" id="IPR011009">
    <property type="entry name" value="Kinase-like_dom_sf"/>
</dbReference>
<keyword evidence="7 13" id="KW-0418">Kinase</keyword>
<dbReference type="InterPro" id="IPR021820">
    <property type="entry name" value="S-locus_recpt_kinase_C"/>
</dbReference>
<gene>
    <name evidence="19" type="ORF">CRG98_013958</name>
</gene>
<evidence type="ECO:0000313" key="19">
    <source>
        <dbReference type="EMBL" id="PKI65663.1"/>
    </source>
</evidence>
<evidence type="ECO:0000256" key="7">
    <source>
        <dbReference type="ARBA" id="ARBA00022777"/>
    </source>
</evidence>
<protein>
    <recommendedName>
        <fullName evidence="13">Receptor-like serine/threonine-protein kinase</fullName>
        <ecNumber evidence="13">2.7.11.1</ecNumber>
    </recommendedName>
</protein>
<comment type="caution">
    <text evidence="19">The sequence shown here is derived from an EMBL/GenBank/DDBJ whole genome shotgun (WGS) entry which is preliminary data.</text>
</comment>
<dbReference type="FunFam" id="3.30.200.20:FF:001238">
    <property type="entry name" value="Os08g0179000 protein"/>
    <property type="match status" value="1"/>
</dbReference>
<evidence type="ECO:0000256" key="2">
    <source>
        <dbReference type="ARBA" id="ARBA00022527"/>
    </source>
</evidence>
<evidence type="ECO:0000256" key="14">
    <source>
        <dbReference type="SAM" id="Phobius"/>
    </source>
</evidence>
<evidence type="ECO:0000259" key="16">
    <source>
        <dbReference type="PROSITE" id="PS50011"/>
    </source>
</evidence>
<dbReference type="PIRSF" id="PIRSF000641">
    <property type="entry name" value="SRK"/>
    <property type="match status" value="1"/>
</dbReference>
<dbReference type="Pfam" id="PF00954">
    <property type="entry name" value="S_locus_glycop"/>
    <property type="match status" value="1"/>
</dbReference>
<evidence type="ECO:0000256" key="5">
    <source>
        <dbReference type="ARBA" id="ARBA00022729"/>
    </source>
</evidence>
<dbReference type="Pfam" id="PF08276">
    <property type="entry name" value="PAN_2"/>
    <property type="match status" value="1"/>
</dbReference>
<dbReference type="GO" id="GO:0048544">
    <property type="term" value="P:recognition of pollen"/>
    <property type="evidence" value="ECO:0007669"/>
    <property type="project" value="InterPro"/>
</dbReference>
<keyword evidence="5 15" id="KW-0732">Signal</keyword>
<comment type="catalytic activity">
    <reaction evidence="13">
        <text>L-seryl-[protein] + ATP = O-phospho-L-seryl-[protein] + ADP + H(+)</text>
        <dbReference type="Rhea" id="RHEA:17989"/>
        <dbReference type="Rhea" id="RHEA-COMP:9863"/>
        <dbReference type="Rhea" id="RHEA-COMP:11604"/>
        <dbReference type="ChEBI" id="CHEBI:15378"/>
        <dbReference type="ChEBI" id="CHEBI:29999"/>
        <dbReference type="ChEBI" id="CHEBI:30616"/>
        <dbReference type="ChEBI" id="CHEBI:83421"/>
        <dbReference type="ChEBI" id="CHEBI:456216"/>
        <dbReference type="EC" id="2.7.11.1"/>
    </reaction>
</comment>
<keyword evidence="8 13" id="KW-0067">ATP-binding</keyword>
<keyword evidence="20" id="KW-1185">Reference proteome</keyword>
<evidence type="ECO:0000256" key="6">
    <source>
        <dbReference type="ARBA" id="ARBA00022741"/>
    </source>
</evidence>
<dbReference type="GO" id="GO:0106310">
    <property type="term" value="F:protein serine kinase activity"/>
    <property type="evidence" value="ECO:0007669"/>
    <property type="project" value="RHEA"/>
</dbReference>
<evidence type="ECO:0000256" key="10">
    <source>
        <dbReference type="ARBA" id="ARBA00023136"/>
    </source>
</evidence>
<dbReference type="InterPro" id="IPR001245">
    <property type="entry name" value="Ser-Thr/Tyr_kinase_cat_dom"/>
</dbReference>
<feature type="chain" id="PRO_5014130703" description="Receptor-like serine/threonine-protein kinase" evidence="15">
    <location>
        <begin position="26"/>
        <end position="749"/>
    </location>
</feature>
<dbReference type="CDD" id="cd01098">
    <property type="entry name" value="PAN_AP_plant"/>
    <property type="match status" value="1"/>
</dbReference>
<dbReference type="SMART" id="SM00108">
    <property type="entry name" value="B_lectin"/>
    <property type="match status" value="1"/>
</dbReference>